<gene>
    <name evidence="1" type="ORF">PPACK8108_LOCUS5806</name>
</gene>
<organism evidence="1 2">
    <name type="scientific">Phakopsora pachyrhizi</name>
    <name type="common">Asian soybean rust disease fungus</name>
    <dbReference type="NCBI Taxonomy" id="170000"/>
    <lineage>
        <taxon>Eukaryota</taxon>
        <taxon>Fungi</taxon>
        <taxon>Dikarya</taxon>
        <taxon>Basidiomycota</taxon>
        <taxon>Pucciniomycotina</taxon>
        <taxon>Pucciniomycetes</taxon>
        <taxon>Pucciniales</taxon>
        <taxon>Phakopsoraceae</taxon>
        <taxon>Phakopsora</taxon>
    </lineage>
</organism>
<accession>A0AAV0ARF2</accession>
<sequence length="397" mass="45707">MRTVVSNYLRVSKFYQHAICLLPFNNLFYSALGGYNPIIPAEIWDARNIPEDRALIIDQSSNSYTALPHSSYLYDLRTEFNNNLLDHSNYKNNNVMDEIPDNLAGSLSSTSARVKEEENHQKQNLRFPGFEGNIHARARTLVQNLRLDTTENIDYHSHLIKQEFQHDDCPIGLQFREKQDCNFSGKQLTVADLFQAQNPYLDHDYIPVEKMLADLPQPNLDFLKEIPQVQESHHSTSFLFPNPRASEMIMSRNKKNQDLLSKSLSNTKTSINKKPTSTLISEVPENQSISSTLKEYVNKYWLQGANQNNKKLIVNSLNIKEEKMYNYQNSQSSHGLLINKKKADSKNCLQIDNKQSAPLSFKTKYLSFLPEDKLNKIKSEKKKSIDINGSSKRKRKS</sequence>
<comment type="caution">
    <text evidence="1">The sequence shown here is derived from an EMBL/GenBank/DDBJ whole genome shotgun (WGS) entry which is preliminary data.</text>
</comment>
<proteinExistence type="predicted"/>
<protein>
    <submittedName>
        <fullName evidence="1">Expressed protein</fullName>
    </submittedName>
</protein>
<keyword evidence="2" id="KW-1185">Reference proteome</keyword>
<reference evidence="1" key="1">
    <citation type="submission" date="2022-06" db="EMBL/GenBank/DDBJ databases">
        <authorList>
            <consortium name="SYNGENTA / RWTH Aachen University"/>
        </authorList>
    </citation>
    <scope>NUCLEOTIDE SEQUENCE</scope>
</reference>
<evidence type="ECO:0000313" key="1">
    <source>
        <dbReference type="EMBL" id="CAH7671052.1"/>
    </source>
</evidence>
<dbReference type="Proteomes" id="UP001153365">
    <property type="component" value="Unassembled WGS sequence"/>
</dbReference>
<evidence type="ECO:0000313" key="2">
    <source>
        <dbReference type="Proteomes" id="UP001153365"/>
    </source>
</evidence>
<dbReference type="AlphaFoldDB" id="A0AAV0ARF2"/>
<name>A0AAV0ARF2_PHAPC</name>
<dbReference type="EMBL" id="CALTRL010001125">
    <property type="protein sequence ID" value="CAH7671052.1"/>
    <property type="molecule type" value="Genomic_DNA"/>
</dbReference>